<comment type="caution">
    <text evidence="2">The sequence shown here is derived from an EMBL/GenBank/DDBJ whole genome shotgun (WGS) entry which is preliminary data.</text>
</comment>
<feature type="transmembrane region" description="Helical" evidence="1">
    <location>
        <begin position="169"/>
        <end position="186"/>
    </location>
</feature>
<reference evidence="2 3" key="1">
    <citation type="submission" date="2014-09" db="EMBL/GenBank/DDBJ databases">
        <title>Draft Genome Sequence of Draconibacterium sp. JN14CK-3.</title>
        <authorList>
            <person name="Dong C."/>
            <person name="Lai Q."/>
            <person name="Shao Z."/>
        </authorList>
    </citation>
    <scope>NUCLEOTIDE SEQUENCE [LARGE SCALE GENOMIC DNA]</scope>
    <source>
        <strain evidence="2 3">JN14CK-3</strain>
    </source>
</reference>
<feature type="transmembrane region" description="Helical" evidence="1">
    <location>
        <begin position="113"/>
        <end position="131"/>
    </location>
</feature>
<dbReference type="AlphaFoldDB" id="A0A0D8JCA4"/>
<accession>A0A0D8JCA4</accession>
<keyword evidence="1" id="KW-0472">Membrane</keyword>
<organism evidence="2 3">
    <name type="scientific">Draconibacterium sediminis</name>
    <dbReference type="NCBI Taxonomy" id="1544798"/>
    <lineage>
        <taxon>Bacteria</taxon>
        <taxon>Pseudomonadati</taxon>
        <taxon>Bacteroidota</taxon>
        <taxon>Bacteroidia</taxon>
        <taxon>Marinilabiliales</taxon>
        <taxon>Prolixibacteraceae</taxon>
        <taxon>Draconibacterium</taxon>
    </lineage>
</organism>
<feature type="transmembrane region" description="Helical" evidence="1">
    <location>
        <begin position="192"/>
        <end position="214"/>
    </location>
</feature>
<name>A0A0D8JCA4_9BACT</name>
<gene>
    <name evidence="2" type="ORF">LH29_14460</name>
</gene>
<dbReference type="Proteomes" id="UP000032544">
    <property type="component" value="Unassembled WGS sequence"/>
</dbReference>
<dbReference type="STRING" id="1544798.LH29_14460"/>
<evidence type="ECO:0000313" key="3">
    <source>
        <dbReference type="Proteomes" id="UP000032544"/>
    </source>
</evidence>
<evidence type="ECO:0000256" key="1">
    <source>
        <dbReference type="SAM" id="Phobius"/>
    </source>
</evidence>
<keyword evidence="1" id="KW-1133">Transmembrane helix</keyword>
<keyword evidence="1" id="KW-0812">Transmembrane</keyword>
<proteinExistence type="predicted"/>
<feature type="transmembrane region" description="Helical" evidence="1">
    <location>
        <begin position="143"/>
        <end position="162"/>
    </location>
</feature>
<sequence length="219" mass="25784">MKFIFGYFNCHLKQACLFVVQRYKMWQKRYSNRELDFREDIPNYSDEQLKEVLKLRDHYQPEAAQLAIKEALNRGIINSEQDLFSEEYRCEEIQFSLFPKIKKDRNRIKIRKSIARSLVICSVLPVVYGLVEMKTGKSWEGAGILLFGLLWLFCSAQLIKVFHVLFIRCLLAGTILGAMYIFYRLISLQTTVFMDFFVVLILAGLIFYGLLFMLKNARE</sequence>
<dbReference type="EMBL" id="JRHC01000003">
    <property type="protein sequence ID" value="KJF43428.1"/>
    <property type="molecule type" value="Genomic_DNA"/>
</dbReference>
<protein>
    <submittedName>
        <fullName evidence="2">Uncharacterized protein</fullName>
    </submittedName>
</protein>
<evidence type="ECO:0000313" key="2">
    <source>
        <dbReference type="EMBL" id="KJF43428.1"/>
    </source>
</evidence>
<keyword evidence="3" id="KW-1185">Reference proteome</keyword>